<gene>
    <name evidence="2" type="ORF">CSSPTR1EN2_LOCUS8667</name>
</gene>
<accession>A0ABP0TXN9</accession>
<evidence type="ECO:0000313" key="3">
    <source>
        <dbReference type="Proteomes" id="UP001497512"/>
    </source>
</evidence>
<protein>
    <submittedName>
        <fullName evidence="2">Uncharacterized protein</fullName>
    </submittedName>
</protein>
<dbReference type="EMBL" id="OZ019907">
    <property type="protein sequence ID" value="CAK9207075.1"/>
    <property type="molecule type" value="Genomic_DNA"/>
</dbReference>
<evidence type="ECO:0000313" key="2">
    <source>
        <dbReference type="EMBL" id="CAK9207075.1"/>
    </source>
</evidence>
<keyword evidence="3" id="KW-1185">Reference proteome</keyword>
<dbReference type="Proteomes" id="UP001497512">
    <property type="component" value="Chromosome 15"/>
</dbReference>
<organism evidence="2 3">
    <name type="scientific">Sphagnum troendelagicum</name>
    <dbReference type="NCBI Taxonomy" id="128251"/>
    <lineage>
        <taxon>Eukaryota</taxon>
        <taxon>Viridiplantae</taxon>
        <taxon>Streptophyta</taxon>
        <taxon>Embryophyta</taxon>
        <taxon>Bryophyta</taxon>
        <taxon>Sphagnophytina</taxon>
        <taxon>Sphagnopsida</taxon>
        <taxon>Sphagnales</taxon>
        <taxon>Sphagnaceae</taxon>
        <taxon>Sphagnum</taxon>
    </lineage>
</organism>
<evidence type="ECO:0000256" key="1">
    <source>
        <dbReference type="SAM" id="MobiDB-lite"/>
    </source>
</evidence>
<feature type="region of interest" description="Disordered" evidence="1">
    <location>
        <begin position="1"/>
        <end position="23"/>
    </location>
</feature>
<proteinExistence type="predicted"/>
<feature type="compositionally biased region" description="Polar residues" evidence="1">
    <location>
        <begin position="93"/>
        <end position="106"/>
    </location>
</feature>
<reference evidence="2" key="1">
    <citation type="submission" date="2024-02" db="EMBL/GenBank/DDBJ databases">
        <authorList>
            <consortium name="ELIXIR-Norway"/>
            <consortium name="Elixir Norway"/>
        </authorList>
    </citation>
    <scope>NUCLEOTIDE SEQUENCE</scope>
</reference>
<sequence length="165" mass="18534">MSSFLVKEVQRTPASSSSSPSLRSFDDQIPALLRAAIRNRKHCTEMKPLKPSKELEHEISTRLLHFTPHYCSPYHESVYRQHSFRLYDFNTSTTGQGPASPSSSKVPEQCIETRPKPKKTQSTSFFIPGASYDDGLCPSSSSTLHLRSSSTHPRIQRLALVNDNL</sequence>
<name>A0ABP0TXN9_9BRYO</name>
<feature type="region of interest" description="Disordered" evidence="1">
    <location>
        <begin position="93"/>
        <end position="124"/>
    </location>
</feature>